<keyword evidence="2" id="KW-1185">Reference proteome</keyword>
<dbReference type="RefSeq" id="WP_040832619.1">
    <property type="nucleotide sequence ID" value="NZ_JBIAQY010000006.1"/>
</dbReference>
<reference evidence="1 2" key="1">
    <citation type="submission" date="2024-10" db="EMBL/GenBank/DDBJ databases">
        <title>The Natural Products Discovery Center: Release of the First 8490 Sequenced Strains for Exploring Actinobacteria Biosynthetic Diversity.</title>
        <authorList>
            <person name="Kalkreuter E."/>
            <person name="Kautsar S.A."/>
            <person name="Yang D."/>
            <person name="Bader C.D."/>
            <person name="Teijaro C.N."/>
            <person name="Fluegel L."/>
            <person name="Davis C.M."/>
            <person name="Simpson J.R."/>
            <person name="Lauterbach L."/>
            <person name="Steele A.D."/>
            <person name="Gui C."/>
            <person name="Meng S."/>
            <person name="Li G."/>
            <person name="Viehrig K."/>
            <person name="Ye F."/>
            <person name="Su P."/>
            <person name="Kiefer A.F."/>
            <person name="Nichols A."/>
            <person name="Cepeda A.J."/>
            <person name="Yan W."/>
            <person name="Fan B."/>
            <person name="Jiang Y."/>
            <person name="Adhikari A."/>
            <person name="Zheng C.-J."/>
            <person name="Schuster L."/>
            <person name="Cowan T.M."/>
            <person name="Smanski M.J."/>
            <person name="Chevrette M.G."/>
            <person name="De Carvalho L.P.S."/>
            <person name="Shen B."/>
        </authorList>
    </citation>
    <scope>NUCLEOTIDE SEQUENCE [LARGE SCALE GENOMIC DNA]</scope>
    <source>
        <strain evidence="1 2">NPDC002593</strain>
    </source>
</reference>
<organism evidence="1 2">
    <name type="scientific">Nocardia jiangxiensis</name>
    <dbReference type="NCBI Taxonomy" id="282685"/>
    <lineage>
        <taxon>Bacteria</taxon>
        <taxon>Bacillati</taxon>
        <taxon>Actinomycetota</taxon>
        <taxon>Actinomycetes</taxon>
        <taxon>Mycobacteriales</taxon>
        <taxon>Nocardiaceae</taxon>
        <taxon>Nocardia</taxon>
    </lineage>
</organism>
<comment type="caution">
    <text evidence="1">The sequence shown here is derived from an EMBL/GenBank/DDBJ whole genome shotgun (WGS) entry which is preliminary data.</text>
</comment>
<dbReference type="InterPro" id="IPR012964">
    <property type="entry name" value="DUF1702"/>
</dbReference>
<evidence type="ECO:0000313" key="2">
    <source>
        <dbReference type="Proteomes" id="UP001601992"/>
    </source>
</evidence>
<dbReference type="Proteomes" id="UP001601992">
    <property type="component" value="Unassembled WGS sequence"/>
</dbReference>
<protein>
    <submittedName>
        <fullName evidence="1">DUF1702 family protein</fullName>
    </submittedName>
</protein>
<dbReference type="Pfam" id="PF08012">
    <property type="entry name" value="DUF1702"/>
    <property type="match status" value="1"/>
</dbReference>
<gene>
    <name evidence="1" type="ORF">ACFYXQ_19855</name>
</gene>
<accession>A0ABW6S4D3</accession>
<dbReference type="EMBL" id="JBIAQY010000006">
    <property type="protein sequence ID" value="MFF3570036.1"/>
    <property type="molecule type" value="Genomic_DNA"/>
</dbReference>
<proteinExistence type="predicted"/>
<sequence length="330" mass="35695">MVTALTVARHLVPAPTMNDMKFANRGFPVSANDVSRRFEGVSRAVMEGFEYGADVAKQDEVVRRLDWIDPFYQSLAYEGAVAALILRDLLVFGSTSRAKVFVDGPAEPHSLMAYVGYGLVMSRLPRSMWRRALPRFDSNALVSQLSWLAVDGYGFDRAFFDPGRWIDGGRRAPEIDWEGYPSYFPRAFDQGIGRALMFVHGGDSAAAGAAVQRFAPDRRGDLWSGIGAALGYLGGQPRAALLDAMSDAAAHAPEVAVGAVMAIKARHYAGYVPESTELAAEVICGSSVEEISALADRAAQDPPGGGPAPDYEVWRQRVRAEFADSAVRSA</sequence>
<name>A0ABW6S4D3_9NOCA</name>
<evidence type="ECO:0000313" key="1">
    <source>
        <dbReference type="EMBL" id="MFF3570036.1"/>
    </source>
</evidence>